<accession>A0A8S0Z936</accession>
<evidence type="ECO:0000256" key="3">
    <source>
        <dbReference type="ARBA" id="ARBA00022737"/>
    </source>
</evidence>
<keyword evidence="5" id="KW-0969">Cilium</keyword>
<evidence type="ECO:0000259" key="7">
    <source>
        <dbReference type="Pfam" id="PF15911"/>
    </source>
</evidence>
<dbReference type="SMART" id="SM00320">
    <property type="entry name" value="WD40"/>
    <property type="match status" value="6"/>
</dbReference>
<dbReference type="InterPro" id="IPR040379">
    <property type="entry name" value="WDR19/dyf-2"/>
</dbReference>
<evidence type="ECO:0000313" key="10">
    <source>
        <dbReference type="EMBL" id="CAB3229255.1"/>
    </source>
</evidence>
<evidence type="ECO:0000256" key="4">
    <source>
        <dbReference type="ARBA" id="ARBA00022803"/>
    </source>
</evidence>
<evidence type="ECO:0000256" key="5">
    <source>
        <dbReference type="ARBA" id="ARBA00023069"/>
    </source>
</evidence>
<dbReference type="SUPFAM" id="SSF50978">
    <property type="entry name" value="WD40 repeat-like"/>
    <property type="match status" value="1"/>
</dbReference>
<evidence type="ECO:0000256" key="6">
    <source>
        <dbReference type="ARBA" id="ARBA00023273"/>
    </source>
</evidence>
<evidence type="ECO:0000256" key="1">
    <source>
        <dbReference type="ARBA" id="ARBA00004138"/>
    </source>
</evidence>
<dbReference type="GO" id="GO:0005929">
    <property type="term" value="C:cilium"/>
    <property type="evidence" value="ECO:0007669"/>
    <property type="project" value="UniProtKB-SubCell"/>
</dbReference>
<dbReference type="PANTHER" id="PTHR14920:SF0">
    <property type="entry name" value="WD REPEAT DOMAIN 19"/>
    <property type="match status" value="1"/>
</dbReference>
<dbReference type="Pfam" id="PF24762">
    <property type="entry name" value="TPR_IF140-IFT172"/>
    <property type="match status" value="1"/>
</dbReference>
<evidence type="ECO:0000313" key="11">
    <source>
        <dbReference type="Proteomes" id="UP000494106"/>
    </source>
</evidence>
<dbReference type="EMBL" id="CADEBC010000369">
    <property type="protein sequence ID" value="CAB3229255.1"/>
    <property type="molecule type" value="Genomic_DNA"/>
</dbReference>
<dbReference type="OrthoDB" id="10250638at2759"/>
<dbReference type="InterPro" id="IPR036322">
    <property type="entry name" value="WD40_repeat_dom_sf"/>
</dbReference>
<organism evidence="10 11">
    <name type="scientific">Arctia plantaginis</name>
    <name type="common">Wood tiger moth</name>
    <name type="synonym">Phalaena plantaginis</name>
    <dbReference type="NCBI Taxonomy" id="874455"/>
    <lineage>
        <taxon>Eukaryota</taxon>
        <taxon>Metazoa</taxon>
        <taxon>Ecdysozoa</taxon>
        <taxon>Arthropoda</taxon>
        <taxon>Hexapoda</taxon>
        <taxon>Insecta</taxon>
        <taxon>Pterygota</taxon>
        <taxon>Neoptera</taxon>
        <taxon>Endopterygota</taxon>
        <taxon>Lepidoptera</taxon>
        <taxon>Glossata</taxon>
        <taxon>Ditrysia</taxon>
        <taxon>Noctuoidea</taxon>
        <taxon>Erebidae</taxon>
        <taxon>Arctiinae</taxon>
        <taxon>Arctia</taxon>
    </lineage>
</organism>
<name>A0A8S0Z936_ARCPL</name>
<dbReference type="GO" id="GO:0030991">
    <property type="term" value="C:intraciliary transport particle A"/>
    <property type="evidence" value="ECO:0007669"/>
    <property type="project" value="TreeGrafter"/>
</dbReference>
<feature type="domain" description="WDR19 WD40 repeat" evidence="7">
    <location>
        <begin position="358"/>
        <end position="557"/>
    </location>
</feature>
<evidence type="ECO:0000259" key="8">
    <source>
        <dbReference type="Pfam" id="PF23389"/>
    </source>
</evidence>
<dbReference type="InterPro" id="IPR039468">
    <property type="entry name" value="WDR19_WD40_rpt"/>
</dbReference>
<dbReference type="PANTHER" id="PTHR14920">
    <property type="entry name" value="OSMOTIC AVOIDANCE ABNORMAL PROTEIN 1/WD REPEAT MEMBRANE PROTEIN"/>
    <property type="match status" value="1"/>
</dbReference>
<dbReference type="GO" id="GO:0060271">
    <property type="term" value="P:cilium assembly"/>
    <property type="evidence" value="ECO:0007669"/>
    <property type="project" value="TreeGrafter"/>
</dbReference>
<evidence type="ECO:0000256" key="2">
    <source>
        <dbReference type="ARBA" id="ARBA00022574"/>
    </source>
</evidence>
<keyword evidence="11" id="KW-1185">Reference proteome</keyword>
<dbReference type="GO" id="GO:0035721">
    <property type="term" value="P:intraciliary retrograde transport"/>
    <property type="evidence" value="ECO:0007669"/>
    <property type="project" value="InterPro"/>
</dbReference>
<comment type="subcellular location">
    <subcellularLocation>
        <location evidence="1">Cell projection</location>
        <location evidence="1">Cilium</location>
    </subcellularLocation>
</comment>
<dbReference type="FunFam" id="2.130.10.10:FF:000242">
    <property type="entry name" value="WD repeat domain 19, isoform CRA_a"/>
    <property type="match status" value="1"/>
</dbReference>
<dbReference type="Pfam" id="PF23389">
    <property type="entry name" value="Beta-prop_WDR19_1st"/>
    <property type="match status" value="1"/>
</dbReference>
<sequence>MTTPKLLYTIEQPHGLGELYFLWQKGESHSLLATTGTDATVAIHDRSGQLLERMKLQGLCAGMEWDHDGDYLAMITPNSNTVLLWECHANKRVNIETGLREPPSCLAWAFGEPLLAVGTQKGNLALYNHHTTKRIPIIGKHTKKITCAAWNKDSILVLASEDKSLSINNSDGDTLRMISLRDAPNDLQFSEMKTDERVAGENTISLVVGKRTLYLYNLLNPENPIELAFQQRYGSIVSYKWYGDGYILIGFSAGFIIAISTHIKEVGEELFQVKNHKDNLTDVAVCNGLAASCGDGQLKLISMWNNGEVSGSVMPAGGAERCAWSADGRLLAAAGRAYLSVYVTALPPLHAAYGTRVITLTSLTEATVYQCIALGDEPESLNKSEPTPLATYTLPTEPSVIALGGSHVCCASGALAWFYPLSGGAATRRQYPGFIDVITLAGDYAAALFQGRAMLHAIDQVESSQPEKEAILFPEPHMQGAKIVDIHLTSDFFIFVTDQGHIEYFGVEEWRASVRYKHGCGVRGVHCDIGGARACVRDERRRVHVYCPAAGQLCALARAQPAHVKYLHTLHYTVLPRRGTAVRARPRAARPRQVLAHTSLYCTAPPRDSCARSPARSPPTSSTCTHFTILYCPAAGQLCALARAQPAHVKYLHTLHYTVLPRRGTAVRARPRAARPRQVLAHTSLYCTAPPRDSCARSPARSPPTSSTCTHFTILYCPAAGQLCALARAQPAHVKYLHTLHYTVLPRRGTAVRARPRAARPRQVLAHTSLYCTAPPRDSCARSPARSPPTSSTCTHFTILYCPAAGQLCALARAQPAHVKYLHTLHYTVLPRRGTAVRARPRAARPRQVLAHTPLYCTAPPRDSCARSPARSPPTSSTCTHFTILYCPAAGQLCALARAQPAHVKYLHTLHYTVLPRRGTAVRARPRAARPRQVLAHTSLYCTAPPRDSCARSPARSPPTSSTCTHFTILYCPAAGQLCALARAQPAHVKYLHTLHYTVLPRRGTAVRARPRAARPRQVLAHTSLYCTAPPRDSCARSPARSPPTSSTCTHFTILYCPAAGQLCALARAQPAHVKYLHTLHYTVLPRRGTAVRARPRAARPRQVLAHTSLYCTAPPRDSCARSPARSPPTSSTCTHFTILYCPAAGQLCALARAQPAHVKYLHTLHYTVLPRRGTAVRARPRAARPRQVLAHTSLYCTTPPRDSCARSPARSPPTSSTCTHFTILYCPAAGQLCALARAQPAHVKYLHTLHYTVLPRRGTAVRARPRAARPRQVLAHTSLYCTAPPRDSCARSPARSPPTSSTCTHFTILYCPAAGQLCALARAQPAHVKYLHTLHYTVLPRRGTAVRARPRAARPRQVLAHTSLYCTAPPRDSCARSPARSPPTSSTCTHFTILYCPAAGQLCALARAQPAHVKYLHTLHYTVLPRRGTAVRARPRAARPRQVLAHTSLYCTAPPRDSCARSPARSPPTSSTCTHSTILYCPAAGQLCALARAQPAHVKYLHTLHYTVLPRRGTAVRARPRAARPRQVLAHTSLYCTAPPRDSCARSPARSPPTSSTCTHFTILYCPAAGQLCALARAQPAHVKYLHTLHYTVLPRRGTAVRARPRAARPRQVLAHTSLYCTAPPRDSCARSPARSPPTSSTCTHSTILYCPAAGQLCALARAQPAHVKGIIWDICLSDRNVFIIYTDESIETYYYAANSINGSHVDLVGVTPLLANQIPLILFSGDVYCYSSGGTVIKVPLDSHNTSGLADADTEKRLANQRKHIEKLLALRRFSEAWLFCDAVDEPDLWRKMGEAAIADLNVEFAIRVYTRLSDVAMVWALEDASHIEDLSILCGMLCACLGAGAAAARWLESSPPGALHALELHAARGDWARAAEIAAVSCPAKAPDITLNRAQHLELTADYHEALTNYENSLISDNTDVIKVKEHNDKCEAGIARMSIRCGDVMRGLTTAMKHSHDVMLVKECAQLLEEEKQYTHAAALYDQAGNTEKAASLYIKLKSWLKVEALLPKINSPSIHIQYAKAKEAEGRYHDALKSYMKAQDYEAAIRLNLDKLDDIDEAVNLVQETKSIQGAKMVANYFQNSDDPSSAIKFLVMSLCYDEAFHLARKNGKLHLYGEILIQTSQARSEDFKSLALHFEGEKNHLLAGKFYFHAGEYSKAMSHLLRSGGSEEEENEAISIAIDAVAASDDERLTRRLIEFLLGETDGTPREPRHLFRLYMAKRQFTEAAKTAIIIAGAECRAGKYREARDVVRAMVVSLRASRLPVPRDMRHAIALLHTYILVRTHVRRSRHDLAARLLLRTAADVTFFPTPQHQVSILTSTVIECSRAGLKHQAHHWAKVLMQPEYRSQIDPKYVKKIESVVRHGARDAPPPPPTAPCPHCGAELPVAELTCTRCEVIVPFCLATGLHIVKDDLTACPECDFPAIFTEFVEILQEEGKCLMCGENVDWRRLVKIDDVAAYMDLNSGD</sequence>
<dbReference type="InterPro" id="IPR001680">
    <property type="entry name" value="WD40_rpt"/>
</dbReference>
<dbReference type="Gene3D" id="2.130.10.10">
    <property type="entry name" value="YVTN repeat-like/Quinoprotein amine dehydrogenase"/>
    <property type="match status" value="1"/>
</dbReference>
<keyword evidence="2" id="KW-0853">WD repeat</keyword>
<feature type="domain" description="WDR19 WD40 repeat" evidence="7">
    <location>
        <begin position="1647"/>
        <end position="1746"/>
    </location>
</feature>
<dbReference type="InterPro" id="IPR015943">
    <property type="entry name" value="WD40/YVTN_repeat-like_dom_sf"/>
</dbReference>
<dbReference type="InterPro" id="IPR057855">
    <property type="entry name" value="Beta-prop_WDR19_1st"/>
</dbReference>
<dbReference type="Proteomes" id="UP000494106">
    <property type="component" value="Unassembled WGS sequence"/>
</dbReference>
<evidence type="ECO:0008006" key="12">
    <source>
        <dbReference type="Google" id="ProtNLM"/>
    </source>
</evidence>
<feature type="domain" description="WDR19 first beta-propeller" evidence="8">
    <location>
        <begin position="20"/>
        <end position="335"/>
    </location>
</feature>
<comment type="caution">
    <text evidence="10">The sequence shown here is derived from an EMBL/GenBank/DDBJ whole genome shotgun (WGS) entry which is preliminary data.</text>
</comment>
<feature type="domain" description="IF140/IFT172/WDR19 TPR" evidence="9">
    <location>
        <begin position="1967"/>
        <end position="2168"/>
    </location>
</feature>
<gene>
    <name evidence="10" type="ORF">APLA_LOCUS3901</name>
</gene>
<keyword evidence="4" id="KW-0802">TPR repeat</keyword>
<dbReference type="SUPFAM" id="SSF63829">
    <property type="entry name" value="Calcium-dependent phosphotriesterase"/>
    <property type="match status" value="1"/>
</dbReference>
<dbReference type="Pfam" id="PF15911">
    <property type="entry name" value="Beta-prop_WDR19_2nd"/>
    <property type="match status" value="2"/>
</dbReference>
<dbReference type="InterPro" id="IPR056168">
    <property type="entry name" value="TPR_IF140/IFT172/WDR19"/>
</dbReference>
<reference evidence="10 11" key="1">
    <citation type="submission" date="2020-04" db="EMBL/GenBank/DDBJ databases">
        <authorList>
            <person name="Wallbank WR R."/>
            <person name="Pardo Diaz C."/>
            <person name="Kozak K."/>
            <person name="Martin S."/>
            <person name="Jiggins C."/>
            <person name="Moest M."/>
            <person name="Warren A I."/>
            <person name="Byers J.R.P. K."/>
            <person name="Montejo-Kovacevich G."/>
            <person name="Yen C E."/>
        </authorList>
    </citation>
    <scope>NUCLEOTIDE SEQUENCE [LARGE SCALE GENOMIC DNA]</scope>
</reference>
<proteinExistence type="predicted"/>
<keyword evidence="3" id="KW-0677">Repeat</keyword>
<keyword evidence="6" id="KW-0966">Cell projection</keyword>
<evidence type="ECO:0000259" key="9">
    <source>
        <dbReference type="Pfam" id="PF24762"/>
    </source>
</evidence>
<protein>
    <recommendedName>
        <fullName evidence="12">WD repeat-containing protein 19</fullName>
    </recommendedName>
</protein>